<protein>
    <recommendedName>
        <fullName evidence="1">BTB domain-containing protein</fullName>
    </recommendedName>
</protein>
<evidence type="ECO:0000259" key="1">
    <source>
        <dbReference type="PROSITE" id="PS50097"/>
    </source>
</evidence>
<dbReference type="InParanoid" id="A0A5C3PM85"/>
<dbReference type="STRING" id="1314778.A0A5C3PM85"/>
<dbReference type="SUPFAM" id="SSF54695">
    <property type="entry name" value="POZ domain"/>
    <property type="match status" value="1"/>
</dbReference>
<feature type="domain" description="BTB" evidence="1">
    <location>
        <begin position="17"/>
        <end position="94"/>
    </location>
</feature>
<name>A0A5C3PM85_9APHY</name>
<keyword evidence="3" id="KW-1185">Reference proteome</keyword>
<organism evidence="2 3">
    <name type="scientific">Polyporus arcularius HHB13444</name>
    <dbReference type="NCBI Taxonomy" id="1314778"/>
    <lineage>
        <taxon>Eukaryota</taxon>
        <taxon>Fungi</taxon>
        <taxon>Dikarya</taxon>
        <taxon>Basidiomycota</taxon>
        <taxon>Agaricomycotina</taxon>
        <taxon>Agaricomycetes</taxon>
        <taxon>Polyporales</taxon>
        <taxon>Polyporaceae</taxon>
        <taxon>Polyporus</taxon>
    </lineage>
</organism>
<sequence>MTAVVLERHPKLYLPDGDIVLRAAKSAPAAQDGAQHYQLFRVHKFLLKYHSAPFGHMFADARVGSDEAYDGVPMAEMHGDRAEDLGLLLNYIYNPSELSFKRFDPNTPLIIGGAIRIADKYLIEPLRDHLVKQVPAAWPTTLKQWDRFDDEISAIRKDVPHNPLTEHTISVCDLIPEPVSAILFAQEFGCPEILPAAFYQLSRIKYTDDWDDQGKRRVYPTVPQARWSLLEKENLVRCMHGFQKLDDFFPNAFDSLSEDCRESYIDFDGRGAAGSSCLPFIQRLFSLAWEQRRSVTIYSWQRDPLRMLRECVDFRKFPELSTERPKGLCERCNDSLQSVIEERRKELWEHLPEYFKLN</sequence>
<dbReference type="AlphaFoldDB" id="A0A5C3PM85"/>
<dbReference type="PROSITE" id="PS50097">
    <property type="entry name" value="BTB"/>
    <property type="match status" value="1"/>
</dbReference>
<reference evidence="2 3" key="1">
    <citation type="journal article" date="2019" name="Nat. Ecol. Evol.">
        <title>Megaphylogeny resolves global patterns of mushroom evolution.</title>
        <authorList>
            <person name="Varga T."/>
            <person name="Krizsan K."/>
            <person name="Foldi C."/>
            <person name="Dima B."/>
            <person name="Sanchez-Garcia M."/>
            <person name="Sanchez-Ramirez S."/>
            <person name="Szollosi G.J."/>
            <person name="Szarkandi J.G."/>
            <person name="Papp V."/>
            <person name="Albert L."/>
            <person name="Andreopoulos W."/>
            <person name="Angelini C."/>
            <person name="Antonin V."/>
            <person name="Barry K.W."/>
            <person name="Bougher N.L."/>
            <person name="Buchanan P."/>
            <person name="Buyck B."/>
            <person name="Bense V."/>
            <person name="Catcheside P."/>
            <person name="Chovatia M."/>
            <person name="Cooper J."/>
            <person name="Damon W."/>
            <person name="Desjardin D."/>
            <person name="Finy P."/>
            <person name="Geml J."/>
            <person name="Haridas S."/>
            <person name="Hughes K."/>
            <person name="Justo A."/>
            <person name="Karasinski D."/>
            <person name="Kautmanova I."/>
            <person name="Kiss B."/>
            <person name="Kocsube S."/>
            <person name="Kotiranta H."/>
            <person name="LaButti K.M."/>
            <person name="Lechner B.E."/>
            <person name="Liimatainen K."/>
            <person name="Lipzen A."/>
            <person name="Lukacs Z."/>
            <person name="Mihaltcheva S."/>
            <person name="Morgado L.N."/>
            <person name="Niskanen T."/>
            <person name="Noordeloos M.E."/>
            <person name="Ohm R.A."/>
            <person name="Ortiz-Santana B."/>
            <person name="Ovrebo C."/>
            <person name="Racz N."/>
            <person name="Riley R."/>
            <person name="Savchenko A."/>
            <person name="Shiryaev A."/>
            <person name="Soop K."/>
            <person name="Spirin V."/>
            <person name="Szebenyi C."/>
            <person name="Tomsovsky M."/>
            <person name="Tulloss R.E."/>
            <person name="Uehling J."/>
            <person name="Grigoriev I.V."/>
            <person name="Vagvolgyi C."/>
            <person name="Papp T."/>
            <person name="Martin F.M."/>
            <person name="Miettinen O."/>
            <person name="Hibbett D.S."/>
            <person name="Nagy L.G."/>
        </authorList>
    </citation>
    <scope>NUCLEOTIDE SEQUENCE [LARGE SCALE GENOMIC DNA]</scope>
    <source>
        <strain evidence="2 3">HHB13444</strain>
    </source>
</reference>
<evidence type="ECO:0000313" key="3">
    <source>
        <dbReference type="Proteomes" id="UP000308197"/>
    </source>
</evidence>
<dbReference type="InterPro" id="IPR000210">
    <property type="entry name" value="BTB/POZ_dom"/>
</dbReference>
<dbReference type="EMBL" id="ML211077">
    <property type="protein sequence ID" value="TFK89418.1"/>
    <property type="molecule type" value="Genomic_DNA"/>
</dbReference>
<proteinExistence type="predicted"/>
<dbReference type="InterPro" id="IPR011333">
    <property type="entry name" value="SKP1/BTB/POZ_sf"/>
</dbReference>
<dbReference type="Proteomes" id="UP000308197">
    <property type="component" value="Unassembled WGS sequence"/>
</dbReference>
<gene>
    <name evidence="2" type="ORF">K466DRAFT_486960</name>
</gene>
<evidence type="ECO:0000313" key="2">
    <source>
        <dbReference type="EMBL" id="TFK89418.1"/>
    </source>
</evidence>
<dbReference type="Gene3D" id="3.30.710.10">
    <property type="entry name" value="Potassium Channel Kv1.1, Chain A"/>
    <property type="match status" value="1"/>
</dbReference>
<dbReference type="Pfam" id="PF00651">
    <property type="entry name" value="BTB"/>
    <property type="match status" value="1"/>
</dbReference>
<accession>A0A5C3PM85</accession>